<protein>
    <submittedName>
        <fullName evidence="1">Uncharacterized protein</fullName>
    </submittedName>
</protein>
<evidence type="ECO:0000313" key="2">
    <source>
        <dbReference type="Proteomes" id="UP000704712"/>
    </source>
</evidence>
<dbReference type="EMBL" id="JAACNO010001750">
    <property type="protein sequence ID" value="KAF4137741.1"/>
    <property type="molecule type" value="Genomic_DNA"/>
</dbReference>
<gene>
    <name evidence="1" type="ORF">GN958_ATG13024</name>
</gene>
<comment type="caution">
    <text evidence="1">The sequence shown here is derived from an EMBL/GenBank/DDBJ whole genome shotgun (WGS) entry which is preliminary data.</text>
</comment>
<reference evidence="1" key="1">
    <citation type="submission" date="2020-03" db="EMBL/GenBank/DDBJ databases">
        <title>Hybrid Assembly of Korean Phytophthora infestans isolates.</title>
        <authorList>
            <person name="Prokchorchik M."/>
            <person name="Lee Y."/>
            <person name="Seo J."/>
            <person name="Cho J.-H."/>
            <person name="Park Y.-E."/>
            <person name="Jang D.-C."/>
            <person name="Im J.-S."/>
            <person name="Choi J.-G."/>
            <person name="Park H.-J."/>
            <person name="Lee G.-B."/>
            <person name="Lee Y.-G."/>
            <person name="Hong S.-Y."/>
            <person name="Cho K."/>
            <person name="Sohn K.H."/>
        </authorList>
    </citation>
    <scope>NUCLEOTIDE SEQUENCE</scope>
    <source>
        <strain evidence="1">KR_2_A2</strain>
    </source>
</reference>
<name>A0A8S9UA45_PHYIN</name>
<proteinExistence type="predicted"/>
<sequence length="155" mass="17976">MFHWQGLLQLVQGREEFGQARADRSQEWMSCFETRERKAHTEIVLSLHGDLLDRFESHNERPSSMYLKQDMYARHLRQGEGVINDLQRMRRELERMDALLPEGEMASVVLSNAANVYPSITNKHTQCVSRLSGGYDKDQRVQDTVNLLLVAERTA</sequence>
<dbReference type="AlphaFoldDB" id="A0A8S9UA45"/>
<dbReference type="Proteomes" id="UP000704712">
    <property type="component" value="Unassembled WGS sequence"/>
</dbReference>
<accession>A0A8S9UA45</accession>
<evidence type="ECO:0000313" key="1">
    <source>
        <dbReference type="EMBL" id="KAF4137741.1"/>
    </source>
</evidence>
<organism evidence="1 2">
    <name type="scientific">Phytophthora infestans</name>
    <name type="common">Potato late blight agent</name>
    <name type="synonym">Botrytis infestans</name>
    <dbReference type="NCBI Taxonomy" id="4787"/>
    <lineage>
        <taxon>Eukaryota</taxon>
        <taxon>Sar</taxon>
        <taxon>Stramenopiles</taxon>
        <taxon>Oomycota</taxon>
        <taxon>Peronosporomycetes</taxon>
        <taxon>Peronosporales</taxon>
        <taxon>Peronosporaceae</taxon>
        <taxon>Phytophthora</taxon>
    </lineage>
</organism>